<feature type="domain" description="Four-carbon acid sugar kinase N-terminal" evidence="7">
    <location>
        <begin position="38"/>
        <end position="281"/>
    </location>
</feature>
<dbReference type="SUPFAM" id="SSF142764">
    <property type="entry name" value="YgbK-like"/>
    <property type="match status" value="1"/>
</dbReference>
<dbReference type="Proteomes" id="UP000664534">
    <property type="component" value="Unassembled WGS sequence"/>
</dbReference>
<keyword evidence="4" id="KW-0418">Kinase</keyword>
<sequence>MPDPTKYPRILYKDAEASLPKPATGDLPKSSLETRGTLVVLDDDPTGTQTVHDITVLTTFEKEVLVDQFRTNEPGFFILTNTRAYHHNEAKQLLATLLNNVQSAAKETNTDIEIVLRSDSTLRGHFPLENDLAAETFGPFDAWILAPSFFEGGRVSMNDVHYALDAHDGITLVPVGDTPSAADKGFGFQSSNLPEWIAEKYEWKRVPKVISISGEDLRKGGAAEKIAARLRAIRRNDEDGSPPIIVPNTFTSSDMEVFVAAIGLAPEVRLLYRTGASFVSTRLGIAKIPPVSPERLFGPMKPESDSVPGGLIVIGSYISRTTAQREYLLQHCNSHIVHLELDVALLLGQNDSNQDQWDLIKWTARTVDQVLEKGMDAVVSTSRELITNDDGKESLLLGSIVTSVLVNIVKAIAVRPKYVIAKGGITSSDIATEGLGMKKARVVGQAATGVPLWRSELVGSPKWPEVPYIVFPGNVGTTQTLGDLVALYRTR</sequence>
<evidence type="ECO:0008006" key="11">
    <source>
        <dbReference type="Google" id="ProtNLM"/>
    </source>
</evidence>
<dbReference type="InterPro" id="IPR010737">
    <property type="entry name" value="4-carb_acid_sugar_kinase_N"/>
</dbReference>
<evidence type="ECO:0000259" key="8">
    <source>
        <dbReference type="Pfam" id="PF17042"/>
    </source>
</evidence>
<dbReference type="AlphaFoldDB" id="A0A8H3IGI3"/>
<dbReference type="InterPro" id="IPR031475">
    <property type="entry name" value="NBD_C"/>
</dbReference>
<dbReference type="InterPro" id="IPR042213">
    <property type="entry name" value="NBD_C_sf"/>
</dbReference>
<dbReference type="GO" id="GO:0005524">
    <property type="term" value="F:ATP binding"/>
    <property type="evidence" value="ECO:0007669"/>
    <property type="project" value="UniProtKB-KW"/>
</dbReference>
<evidence type="ECO:0000256" key="1">
    <source>
        <dbReference type="ARBA" id="ARBA00005715"/>
    </source>
</evidence>
<reference evidence="9" key="1">
    <citation type="submission" date="2021-03" db="EMBL/GenBank/DDBJ databases">
        <authorList>
            <person name="Tagirdzhanova G."/>
        </authorList>
    </citation>
    <scope>NUCLEOTIDE SEQUENCE</scope>
</reference>
<dbReference type="Pfam" id="PF07005">
    <property type="entry name" value="SBD_N"/>
    <property type="match status" value="1"/>
</dbReference>
<comment type="caution">
    <text evidence="9">The sequence shown here is derived from an EMBL/GenBank/DDBJ whole genome shotgun (WGS) entry which is preliminary data.</text>
</comment>
<evidence type="ECO:0000256" key="4">
    <source>
        <dbReference type="ARBA" id="ARBA00022777"/>
    </source>
</evidence>
<evidence type="ECO:0000256" key="6">
    <source>
        <dbReference type="ARBA" id="ARBA00023277"/>
    </source>
</evidence>
<dbReference type="Pfam" id="PF17042">
    <property type="entry name" value="NBD_C"/>
    <property type="match status" value="1"/>
</dbReference>
<keyword evidence="6" id="KW-0119">Carbohydrate metabolism</keyword>
<dbReference type="OrthoDB" id="48988at2759"/>
<evidence type="ECO:0000313" key="9">
    <source>
        <dbReference type="EMBL" id="CAF9914900.1"/>
    </source>
</evidence>
<evidence type="ECO:0000256" key="2">
    <source>
        <dbReference type="ARBA" id="ARBA00022679"/>
    </source>
</evidence>
<dbReference type="Gene3D" id="3.40.50.10840">
    <property type="entry name" value="Putative sugar-binding, N-terminal domain"/>
    <property type="match status" value="1"/>
</dbReference>
<evidence type="ECO:0000259" key="7">
    <source>
        <dbReference type="Pfam" id="PF07005"/>
    </source>
</evidence>
<dbReference type="InterPro" id="IPR037051">
    <property type="entry name" value="4-carb_acid_sugar_kinase_N_sf"/>
</dbReference>
<accession>A0A8H3IGI3</accession>
<name>A0A8H3IGI3_9LECA</name>
<feature type="domain" description="Four-carbon acid sugar kinase nucleotide binding" evidence="8">
    <location>
        <begin position="311"/>
        <end position="481"/>
    </location>
</feature>
<gene>
    <name evidence="9" type="ORF">IMSHALPRED_002276</name>
</gene>
<dbReference type="EMBL" id="CAJPDT010000014">
    <property type="protein sequence ID" value="CAF9914900.1"/>
    <property type="molecule type" value="Genomic_DNA"/>
</dbReference>
<dbReference type="GO" id="GO:0016301">
    <property type="term" value="F:kinase activity"/>
    <property type="evidence" value="ECO:0007669"/>
    <property type="project" value="UniProtKB-KW"/>
</dbReference>
<evidence type="ECO:0000313" key="10">
    <source>
        <dbReference type="Proteomes" id="UP000664534"/>
    </source>
</evidence>
<proteinExistence type="inferred from homology"/>
<evidence type="ECO:0000256" key="5">
    <source>
        <dbReference type="ARBA" id="ARBA00022840"/>
    </source>
</evidence>
<evidence type="ECO:0000256" key="3">
    <source>
        <dbReference type="ARBA" id="ARBA00022741"/>
    </source>
</evidence>
<organism evidence="9 10">
    <name type="scientific">Imshaugia aleurites</name>
    <dbReference type="NCBI Taxonomy" id="172621"/>
    <lineage>
        <taxon>Eukaryota</taxon>
        <taxon>Fungi</taxon>
        <taxon>Dikarya</taxon>
        <taxon>Ascomycota</taxon>
        <taxon>Pezizomycotina</taxon>
        <taxon>Lecanoromycetes</taxon>
        <taxon>OSLEUM clade</taxon>
        <taxon>Lecanoromycetidae</taxon>
        <taxon>Lecanorales</taxon>
        <taxon>Lecanorineae</taxon>
        <taxon>Parmeliaceae</taxon>
        <taxon>Imshaugia</taxon>
    </lineage>
</organism>
<comment type="similarity">
    <text evidence="1">Belongs to the four-carbon acid sugar kinase family.</text>
</comment>
<keyword evidence="10" id="KW-1185">Reference proteome</keyword>
<protein>
    <recommendedName>
        <fullName evidence="11">Ketose-bisphosphate aldolase class-II family protein</fullName>
    </recommendedName>
</protein>
<keyword evidence="5" id="KW-0067">ATP-binding</keyword>
<dbReference type="Gene3D" id="3.40.980.20">
    <property type="entry name" value="Four-carbon acid sugar kinase, nucleotide binding domain"/>
    <property type="match status" value="1"/>
</dbReference>
<keyword evidence="2" id="KW-0808">Transferase</keyword>
<keyword evidence="3" id="KW-0547">Nucleotide-binding</keyword>